<dbReference type="PROSITE" id="PS50113">
    <property type="entry name" value="PAC"/>
    <property type="match status" value="1"/>
</dbReference>
<dbReference type="Pfam" id="PF08448">
    <property type="entry name" value="PAS_4"/>
    <property type="match status" value="2"/>
</dbReference>
<dbReference type="RefSeq" id="WP_179633088.1">
    <property type="nucleotide sequence ID" value="NZ_JACCFH010000001.1"/>
</dbReference>
<dbReference type="AlphaFoldDB" id="A0A7Y9U5Z8"/>
<dbReference type="InterPro" id="IPR035965">
    <property type="entry name" value="PAS-like_dom_sf"/>
</dbReference>
<dbReference type="PANTHER" id="PTHR43065">
    <property type="entry name" value="SENSOR HISTIDINE KINASE"/>
    <property type="match status" value="1"/>
</dbReference>
<comment type="caution">
    <text evidence="4">The sequence shown here is derived from an EMBL/GenBank/DDBJ whole genome shotgun (WGS) entry which is preliminary data.</text>
</comment>
<evidence type="ECO:0000259" key="3">
    <source>
        <dbReference type="PROSITE" id="PS50113"/>
    </source>
</evidence>
<feature type="domain" description="PAC" evidence="3">
    <location>
        <begin position="206"/>
        <end position="265"/>
    </location>
</feature>
<evidence type="ECO:0000259" key="1">
    <source>
        <dbReference type="PROSITE" id="PS50109"/>
    </source>
</evidence>
<dbReference type="InterPro" id="IPR003594">
    <property type="entry name" value="HATPase_dom"/>
</dbReference>
<dbReference type="Proteomes" id="UP000518288">
    <property type="component" value="Unassembled WGS sequence"/>
</dbReference>
<dbReference type="Pfam" id="PF07568">
    <property type="entry name" value="HisKA_2"/>
    <property type="match status" value="1"/>
</dbReference>
<gene>
    <name evidence="4" type="ORF">BDD16_001158</name>
</gene>
<dbReference type="SMART" id="SM00387">
    <property type="entry name" value="HATPase_c"/>
    <property type="match status" value="1"/>
</dbReference>
<dbReference type="InterPro" id="IPR011495">
    <property type="entry name" value="Sig_transdc_His_kin_sub2_dim/P"/>
</dbReference>
<protein>
    <submittedName>
        <fullName evidence="4">PAS domain S-box-containing protein</fullName>
    </submittedName>
</protein>
<dbReference type="SUPFAM" id="SSF55785">
    <property type="entry name" value="PYP-like sensor domain (PAS domain)"/>
    <property type="match status" value="2"/>
</dbReference>
<dbReference type="CDD" id="cd00130">
    <property type="entry name" value="PAS"/>
    <property type="match status" value="1"/>
</dbReference>
<dbReference type="PROSITE" id="PS50109">
    <property type="entry name" value="HIS_KIN"/>
    <property type="match status" value="1"/>
</dbReference>
<dbReference type="EMBL" id="JACCFH010000001">
    <property type="protein sequence ID" value="NYG32172.1"/>
    <property type="molecule type" value="Genomic_DNA"/>
</dbReference>
<feature type="domain" description="PAS" evidence="2">
    <location>
        <begin position="137"/>
        <end position="211"/>
    </location>
</feature>
<name>A0A7Y9U5Z8_9BURK</name>
<dbReference type="Pfam" id="PF02518">
    <property type="entry name" value="HATPase_c"/>
    <property type="match status" value="1"/>
</dbReference>
<dbReference type="SUPFAM" id="SSF55874">
    <property type="entry name" value="ATPase domain of HSP90 chaperone/DNA topoisomerase II/histidine kinase"/>
    <property type="match status" value="1"/>
</dbReference>
<dbReference type="PANTHER" id="PTHR43065:SF23">
    <property type="entry name" value="SENSOR HISTIDINE KINASE PDTAS"/>
    <property type="match status" value="1"/>
</dbReference>
<keyword evidence="5" id="KW-1185">Reference proteome</keyword>
<dbReference type="InterPro" id="IPR013656">
    <property type="entry name" value="PAS_4"/>
</dbReference>
<dbReference type="InterPro" id="IPR036890">
    <property type="entry name" value="HATPase_C_sf"/>
</dbReference>
<evidence type="ECO:0000259" key="2">
    <source>
        <dbReference type="PROSITE" id="PS50112"/>
    </source>
</evidence>
<dbReference type="InterPro" id="IPR000700">
    <property type="entry name" value="PAS-assoc_C"/>
</dbReference>
<reference evidence="4 5" key="1">
    <citation type="submission" date="2020-07" db="EMBL/GenBank/DDBJ databases">
        <title>Genomic Encyclopedia of Archaeal and Bacterial Type Strains, Phase II (KMG-II): from individual species to whole genera.</title>
        <authorList>
            <person name="Goeker M."/>
        </authorList>
    </citation>
    <scope>NUCLEOTIDE SEQUENCE [LARGE SCALE GENOMIC DNA]</scope>
    <source>
        <strain evidence="4 5">DSM 21226</strain>
    </source>
</reference>
<accession>A0A7Y9U5Z8</accession>
<dbReference type="InterPro" id="IPR005467">
    <property type="entry name" value="His_kinase_dom"/>
</dbReference>
<dbReference type="SMART" id="SM00091">
    <property type="entry name" value="PAS"/>
    <property type="match status" value="2"/>
</dbReference>
<evidence type="ECO:0000313" key="5">
    <source>
        <dbReference type="Proteomes" id="UP000518288"/>
    </source>
</evidence>
<dbReference type="Gene3D" id="3.30.450.20">
    <property type="entry name" value="PAS domain"/>
    <property type="match status" value="2"/>
</dbReference>
<organism evidence="4 5">
    <name type="scientific">Sphaerotilus montanus</name>
    <dbReference type="NCBI Taxonomy" id="522889"/>
    <lineage>
        <taxon>Bacteria</taxon>
        <taxon>Pseudomonadati</taxon>
        <taxon>Pseudomonadota</taxon>
        <taxon>Betaproteobacteria</taxon>
        <taxon>Burkholderiales</taxon>
        <taxon>Sphaerotilaceae</taxon>
        <taxon>Sphaerotilus</taxon>
    </lineage>
</organism>
<proteinExistence type="predicted"/>
<feature type="domain" description="Histidine kinase" evidence="1">
    <location>
        <begin position="276"/>
        <end position="472"/>
    </location>
</feature>
<sequence>MDRFDPLWLATVQAVFSADSPVGKAVLDRGLRYVFINKTLAAFNGCSIEDHLGHTVEEILPEAYPILAPLLHGVLEGSAPHAEFRVSVEMPHAPGALSEWEATYLPIPMEDGTVGGVYVQAVNLTAKLLAEQALANSEKQLRRVLDSLFAFVGVMSPDGTLLEANRAPLKAAGIDAQDVLGRPFWETYWWSYSPEIQDWMRQACVRAAQGQVVRKDVTARMVDDTRMTLDFMLVPMRDDNDRITHLIPSAIDISDRLAAQQRTESALRERTVLLQEVHHRVKNNLQIIASLLNLQARNVAPEASQALQDSQNRVVAMALTHQLLYERNDFSTLELGPYLRRLMASLRDAHGEIRHRVDLRVDAPDSGLSIDLNQAVPVALVVNELLINALKHGFGVDGQGEVAVRAEWSDQRIAVTVADTGKGLPAGFDFRTFSSLGLRLVTLLTEQLGAEMRWPMAGQPGSVFTLLLPTGVRPS</sequence>
<dbReference type="Gene3D" id="3.30.565.10">
    <property type="entry name" value="Histidine kinase-like ATPase, C-terminal domain"/>
    <property type="match status" value="1"/>
</dbReference>
<dbReference type="NCBIfam" id="TIGR00229">
    <property type="entry name" value="sensory_box"/>
    <property type="match status" value="1"/>
</dbReference>
<evidence type="ECO:0000313" key="4">
    <source>
        <dbReference type="EMBL" id="NYG32172.1"/>
    </source>
</evidence>
<dbReference type="PROSITE" id="PS50112">
    <property type="entry name" value="PAS"/>
    <property type="match status" value="1"/>
</dbReference>
<dbReference type="InterPro" id="IPR000014">
    <property type="entry name" value="PAS"/>
</dbReference>